<dbReference type="RefSeq" id="WP_142442562.1">
    <property type="nucleotide sequence ID" value="NZ_SESI01000001.1"/>
</dbReference>
<sequence>MASEGSLPSGLPASSAIPDLRDSEPTGTVVWHRNGLRLGDHPAVAAVETDRLLPLFIFDPAFYGADGLACDSRLAFLHECLRGLDGQYRGVGENGLSYAHGDPVAICRQFADRGWRVIAAQQPTGRYGRRRDRAAAHAADVEFVHGDGLRRSAPTRAGWSDHVEAFLTADLHEWSPDAVEIESCATGVTIPAINATYDIEPTKQQVPTGGTAAGWERLASFVDDIDTYPGRISDPMAAREGTSGLSPYLAFGCLSVRQVYQYVIEHAPETRAREMFISRLFWNRHYTQKLADWHGWLDTAVNPVLEGFNRERYDPALVAAWKAGKTGFPMVDASMRCLAETGWLNFRMRAMCASAYFHLLQQPWQIGADHFYHELIDADAAINYTQWQSQCGLLGVPGLRLYNPRKQVRDHEQAAAFIRRWVPELEPLPVEQLDQPESTPPHIQETCGVEIGDTYPYPVVEYESAREEFTQRYGELQAEAAAALADPAVAARASLSGGRERAAAIADEHGETTTTASQSSLDQFET</sequence>
<feature type="binding site" evidence="4">
    <location>
        <position position="228"/>
    </location>
    <ligand>
        <name>FAD</name>
        <dbReference type="ChEBI" id="CHEBI:57692"/>
    </ligand>
</feature>
<evidence type="ECO:0000256" key="4">
    <source>
        <dbReference type="PIRSR" id="PIRSR602081-1"/>
    </source>
</evidence>
<evidence type="ECO:0000313" key="9">
    <source>
        <dbReference type="Proteomes" id="UP000315385"/>
    </source>
</evidence>
<dbReference type="InterPro" id="IPR036155">
    <property type="entry name" value="Crypto/Photolyase_N_sf"/>
</dbReference>
<dbReference type="OrthoDB" id="11721at2157"/>
<dbReference type="InterPro" id="IPR002081">
    <property type="entry name" value="Cryptochrome/DNA_photolyase_1"/>
</dbReference>
<dbReference type="GO" id="GO:0003677">
    <property type="term" value="F:DNA binding"/>
    <property type="evidence" value="ECO:0007669"/>
    <property type="project" value="TreeGrafter"/>
</dbReference>
<dbReference type="Gene3D" id="3.40.50.620">
    <property type="entry name" value="HUPs"/>
    <property type="match status" value="1"/>
</dbReference>
<dbReference type="GO" id="GO:0009416">
    <property type="term" value="P:response to light stimulus"/>
    <property type="evidence" value="ECO:0007669"/>
    <property type="project" value="TreeGrafter"/>
</dbReference>
<dbReference type="PANTHER" id="PTHR11455">
    <property type="entry name" value="CRYPTOCHROME"/>
    <property type="match status" value="1"/>
</dbReference>
<dbReference type="Proteomes" id="UP000315385">
    <property type="component" value="Unassembled WGS sequence"/>
</dbReference>
<evidence type="ECO:0000256" key="5">
    <source>
        <dbReference type="SAM" id="Coils"/>
    </source>
</evidence>
<reference evidence="8 9" key="1">
    <citation type="submission" date="2019-02" db="EMBL/GenBank/DDBJ databases">
        <title>Halonotius sp. a new haloqrchaeon isolated from saline water.</title>
        <authorList>
            <person name="Duran-Viseras A."/>
            <person name="Sanchez-Porro C."/>
            <person name="Ventosa A."/>
        </authorList>
    </citation>
    <scope>NUCLEOTIDE SEQUENCE [LARGE SCALE GENOMIC DNA]</scope>
    <source>
        <strain evidence="8 9">F9-27</strain>
    </source>
</reference>
<dbReference type="PROSITE" id="PS51645">
    <property type="entry name" value="PHR_CRY_ALPHA_BETA"/>
    <property type="match status" value="1"/>
</dbReference>
<dbReference type="InterPro" id="IPR006050">
    <property type="entry name" value="DNA_photolyase_N"/>
</dbReference>
<dbReference type="GO" id="GO:0006139">
    <property type="term" value="P:nucleobase-containing compound metabolic process"/>
    <property type="evidence" value="ECO:0007669"/>
    <property type="project" value="UniProtKB-ARBA"/>
</dbReference>
<dbReference type="SUPFAM" id="SSF48173">
    <property type="entry name" value="Cryptochrome/photolyase FAD-binding domain"/>
    <property type="match status" value="1"/>
</dbReference>
<feature type="region of interest" description="Disordered" evidence="6">
    <location>
        <begin position="498"/>
        <end position="526"/>
    </location>
</feature>
<dbReference type="InterPro" id="IPR036134">
    <property type="entry name" value="Crypto/Photolyase_FAD-like_sf"/>
</dbReference>
<evidence type="ECO:0000313" key="8">
    <source>
        <dbReference type="EMBL" id="TQQ81910.1"/>
    </source>
</evidence>
<dbReference type="Pfam" id="PF00875">
    <property type="entry name" value="DNA_photolyase"/>
    <property type="match status" value="1"/>
</dbReference>
<comment type="cofactor">
    <cofactor evidence="4">
        <name>FAD</name>
        <dbReference type="ChEBI" id="CHEBI:57692"/>
    </cofactor>
    <text evidence="4">Binds 1 FAD per subunit.</text>
</comment>
<accession>A0A544QR43</accession>
<feature type="binding site" evidence="4">
    <location>
        <begin position="377"/>
        <end position="379"/>
    </location>
    <ligand>
        <name>FAD</name>
        <dbReference type="ChEBI" id="CHEBI:57692"/>
    </ligand>
</feature>
<dbReference type="Gene3D" id="1.25.40.80">
    <property type="match status" value="1"/>
</dbReference>
<dbReference type="EMBL" id="SESI01000001">
    <property type="protein sequence ID" value="TQQ81910.1"/>
    <property type="molecule type" value="Genomic_DNA"/>
</dbReference>
<dbReference type="InterPro" id="IPR018394">
    <property type="entry name" value="DNA_photolyase_1_CS_C"/>
</dbReference>
<proteinExistence type="predicted"/>
<comment type="caution">
    <text evidence="8">The sequence shown here is derived from an EMBL/GenBank/DDBJ whole genome shotgun (WGS) entry which is preliminary data.</text>
</comment>
<feature type="domain" description="Photolyase/cryptochrome alpha/beta" evidence="7">
    <location>
        <begin position="26"/>
        <end position="149"/>
    </location>
</feature>
<dbReference type="SUPFAM" id="SSF52425">
    <property type="entry name" value="Cryptochrome/photolyase, N-terminal domain"/>
    <property type="match status" value="1"/>
</dbReference>
<keyword evidence="8" id="KW-0456">Lyase</keyword>
<dbReference type="GO" id="GO:0071949">
    <property type="term" value="F:FAD binding"/>
    <property type="evidence" value="ECO:0007669"/>
    <property type="project" value="TreeGrafter"/>
</dbReference>
<protein>
    <submittedName>
        <fullName evidence="8">Deoxyribodipyrimidine photo-lyase/cryptochrome family protein</fullName>
    </submittedName>
</protein>
<feature type="compositionally biased region" description="Basic and acidic residues" evidence="6">
    <location>
        <begin position="498"/>
        <end position="511"/>
    </location>
</feature>
<name>A0A544QR43_9EURY</name>
<feature type="compositionally biased region" description="Polar residues" evidence="6">
    <location>
        <begin position="512"/>
        <end position="526"/>
    </location>
</feature>
<evidence type="ECO:0000256" key="3">
    <source>
        <dbReference type="ARBA" id="ARBA00022991"/>
    </source>
</evidence>
<dbReference type="PROSITE" id="PS00394">
    <property type="entry name" value="DNA_PHOTOLYASES_1_1"/>
    <property type="match status" value="1"/>
</dbReference>
<dbReference type="Gene3D" id="1.10.579.10">
    <property type="entry name" value="DNA Cyclobutane Dipyrimidine Photolyase, subunit A, domain 3"/>
    <property type="match status" value="1"/>
</dbReference>
<keyword evidence="3" id="KW-0157">Chromophore</keyword>
<dbReference type="AlphaFoldDB" id="A0A544QR43"/>
<evidence type="ECO:0000256" key="2">
    <source>
        <dbReference type="ARBA" id="ARBA00022827"/>
    </source>
</evidence>
<feature type="binding site" evidence="4">
    <location>
        <position position="276"/>
    </location>
    <ligand>
        <name>FAD</name>
        <dbReference type="ChEBI" id="CHEBI:57692"/>
    </ligand>
</feature>
<evidence type="ECO:0000259" key="7">
    <source>
        <dbReference type="PROSITE" id="PS51645"/>
    </source>
</evidence>
<gene>
    <name evidence="8" type="ORF">EWF95_02935</name>
</gene>
<dbReference type="Pfam" id="PF03441">
    <property type="entry name" value="FAD_binding_7"/>
    <property type="match status" value="1"/>
</dbReference>
<organism evidence="8 9">
    <name type="scientific">Halonotius roseus</name>
    <dbReference type="NCBI Taxonomy" id="2511997"/>
    <lineage>
        <taxon>Archaea</taxon>
        <taxon>Methanobacteriati</taxon>
        <taxon>Methanobacteriota</taxon>
        <taxon>Stenosarchaea group</taxon>
        <taxon>Halobacteria</taxon>
        <taxon>Halobacteriales</taxon>
        <taxon>Haloferacaceae</taxon>
        <taxon>Halonotius</taxon>
    </lineage>
</organism>
<dbReference type="GO" id="GO:0003904">
    <property type="term" value="F:deoxyribodipyrimidine photo-lyase activity"/>
    <property type="evidence" value="ECO:0007669"/>
    <property type="project" value="TreeGrafter"/>
</dbReference>
<dbReference type="InterPro" id="IPR014729">
    <property type="entry name" value="Rossmann-like_a/b/a_fold"/>
</dbReference>
<keyword evidence="1 4" id="KW-0285">Flavoprotein</keyword>
<dbReference type="InterPro" id="IPR005101">
    <property type="entry name" value="Cryptochr/Photolyase_FAD-bd"/>
</dbReference>
<dbReference type="GO" id="GO:0006950">
    <property type="term" value="P:response to stress"/>
    <property type="evidence" value="ECO:0007669"/>
    <property type="project" value="UniProtKB-ARBA"/>
</dbReference>
<evidence type="ECO:0000256" key="1">
    <source>
        <dbReference type="ARBA" id="ARBA00022630"/>
    </source>
</evidence>
<feature type="binding site" evidence="4">
    <location>
        <begin position="242"/>
        <end position="246"/>
    </location>
    <ligand>
        <name>FAD</name>
        <dbReference type="ChEBI" id="CHEBI:57692"/>
    </ligand>
</feature>
<feature type="region of interest" description="Disordered" evidence="6">
    <location>
        <begin position="1"/>
        <end position="21"/>
    </location>
</feature>
<keyword evidence="5" id="KW-0175">Coiled coil</keyword>
<feature type="coiled-coil region" evidence="5">
    <location>
        <begin position="459"/>
        <end position="486"/>
    </location>
</feature>
<keyword evidence="9" id="KW-1185">Reference proteome</keyword>
<keyword evidence="2 4" id="KW-0274">FAD</keyword>
<evidence type="ECO:0000256" key="6">
    <source>
        <dbReference type="SAM" id="MobiDB-lite"/>
    </source>
</evidence>
<dbReference type="PANTHER" id="PTHR11455:SF9">
    <property type="entry name" value="CRYPTOCHROME CIRCADIAN CLOCK 5 ISOFORM X1"/>
    <property type="match status" value="1"/>
</dbReference>